<evidence type="ECO:0000313" key="2">
    <source>
        <dbReference type="EMBL" id="GBO36080.1"/>
    </source>
</evidence>
<protein>
    <recommendedName>
        <fullName evidence="5">Solute carrier family 10 member 6</fullName>
    </recommendedName>
</protein>
<reference evidence="2 4" key="1">
    <citation type="journal article" date="2019" name="Sci. Rep.">
        <title>Orb-weaving spider Araneus ventricosus genome elucidates the spidroin gene catalogue.</title>
        <authorList>
            <person name="Kono N."/>
            <person name="Nakamura H."/>
            <person name="Ohtoshi R."/>
            <person name="Moran D.A.P."/>
            <person name="Shinohara A."/>
            <person name="Yoshida Y."/>
            <person name="Fujiwara M."/>
            <person name="Mori M."/>
            <person name="Tomita M."/>
            <person name="Arakawa K."/>
        </authorList>
    </citation>
    <scope>NUCLEOTIDE SEQUENCE [LARGE SCALE GENOMIC DNA]</scope>
</reference>
<evidence type="ECO:0000313" key="3">
    <source>
        <dbReference type="EMBL" id="GBO36082.1"/>
    </source>
</evidence>
<keyword evidence="1" id="KW-1133">Transmembrane helix</keyword>
<name>A0A4Y2WI90_ARAVE</name>
<evidence type="ECO:0000256" key="1">
    <source>
        <dbReference type="SAM" id="Phobius"/>
    </source>
</evidence>
<keyword evidence="4" id="KW-1185">Reference proteome</keyword>
<dbReference type="EMBL" id="BGPR01060152">
    <property type="protein sequence ID" value="GBO36082.1"/>
    <property type="molecule type" value="Genomic_DNA"/>
</dbReference>
<feature type="transmembrane region" description="Helical" evidence="1">
    <location>
        <begin position="7"/>
        <end position="26"/>
    </location>
</feature>
<evidence type="ECO:0008006" key="5">
    <source>
        <dbReference type="Google" id="ProtNLM"/>
    </source>
</evidence>
<accession>A0A4Y2WI90</accession>
<sequence length="106" mass="11587">TGKYIGQVIVIACVILQASVFRHMFFGVPGKVYGVIITLPLLSSFLGYILAHSFRKTVPVKKAMAIDCGLQNVNRVLAIISRSFDSEVSVSLALMVLKFDLIFIAP</sequence>
<gene>
    <name evidence="2" type="ORF">AVEN_112274_1</name>
    <name evidence="3" type="ORF">AVEN_2162_1</name>
</gene>
<dbReference type="Gene3D" id="1.20.1530.20">
    <property type="match status" value="1"/>
</dbReference>
<dbReference type="InterPro" id="IPR038770">
    <property type="entry name" value="Na+/solute_symporter_sf"/>
</dbReference>
<keyword evidence="1" id="KW-0812">Transmembrane</keyword>
<dbReference type="OrthoDB" id="6429632at2759"/>
<evidence type="ECO:0000313" key="4">
    <source>
        <dbReference type="Proteomes" id="UP000499080"/>
    </source>
</evidence>
<feature type="transmembrane region" description="Helical" evidence="1">
    <location>
        <begin position="32"/>
        <end position="51"/>
    </location>
</feature>
<comment type="caution">
    <text evidence="2">The sequence shown here is derived from an EMBL/GenBank/DDBJ whole genome shotgun (WGS) entry which is preliminary data.</text>
</comment>
<dbReference type="EMBL" id="BGPR01060147">
    <property type="protein sequence ID" value="GBO36080.1"/>
    <property type="molecule type" value="Genomic_DNA"/>
</dbReference>
<feature type="non-terminal residue" evidence="2">
    <location>
        <position position="1"/>
    </location>
</feature>
<dbReference type="Proteomes" id="UP000499080">
    <property type="component" value="Unassembled WGS sequence"/>
</dbReference>
<organism evidence="2 4">
    <name type="scientific">Araneus ventricosus</name>
    <name type="common">Orbweaver spider</name>
    <name type="synonym">Epeira ventricosa</name>
    <dbReference type="NCBI Taxonomy" id="182803"/>
    <lineage>
        <taxon>Eukaryota</taxon>
        <taxon>Metazoa</taxon>
        <taxon>Ecdysozoa</taxon>
        <taxon>Arthropoda</taxon>
        <taxon>Chelicerata</taxon>
        <taxon>Arachnida</taxon>
        <taxon>Araneae</taxon>
        <taxon>Araneomorphae</taxon>
        <taxon>Entelegynae</taxon>
        <taxon>Araneoidea</taxon>
        <taxon>Araneidae</taxon>
        <taxon>Araneus</taxon>
    </lineage>
</organism>
<proteinExistence type="predicted"/>
<dbReference type="AlphaFoldDB" id="A0A4Y2WI90"/>
<keyword evidence="1" id="KW-0472">Membrane</keyword>